<dbReference type="Gene3D" id="3.80.10.10">
    <property type="entry name" value="Ribonuclease Inhibitor"/>
    <property type="match status" value="1"/>
</dbReference>
<evidence type="ECO:0000313" key="2">
    <source>
        <dbReference type="Proteomes" id="UP000789570"/>
    </source>
</evidence>
<accession>A0A9N9F126</accession>
<dbReference type="AlphaFoldDB" id="A0A9N9F126"/>
<proteinExistence type="predicted"/>
<keyword evidence="2" id="KW-1185">Reference proteome</keyword>
<organism evidence="1 2">
    <name type="scientific">Funneliformis caledonium</name>
    <dbReference type="NCBI Taxonomy" id="1117310"/>
    <lineage>
        <taxon>Eukaryota</taxon>
        <taxon>Fungi</taxon>
        <taxon>Fungi incertae sedis</taxon>
        <taxon>Mucoromycota</taxon>
        <taxon>Glomeromycotina</taxon>
        <taxon>Glomeromycetes</taxon>
        <taxon>Glomerales</taxon>
        <taxon>Glomeraceae</taxon>
        <taxon>Funneliformis</taxon>
    </lineage>
</organism>
<dbReference type="Proteomes" id="UP000789570">
    <property type="component" value="Unassembled WGS sequence"/>
</dbReference>
<comment type="caution">
    <text evidence="1">The sequence shown here is derived from an EMBL/GenBank/DDBJ whole genome shotgun (WGS) entry which is preliminary data.</text>
</comment>
<sequence>MKTSTLFTNELIVREILTFLKDEDISLYAYLFINKCWLRLTTTFLWKKPFQNSKVPKSNSLITTYISCLYEHFREWLNEDEITMIKQMINAFKLKPPLYEYERYLKEISFKSLNKAVYHWFDHVFGGHDSKVQFTQSIELKLFKMFAKQSICIESIAIDFEVGNFSIIFEGETSKISNLKSLLLSFPPTTNDSYVLSIKNFLRGLQNVLKSLEEVFFLVDETERIDDNLHTSGNYLIERTTDEIISFVISQKHLKGFNLIGEENSQLNAKRIILPALKSQVNSLIYLNIDNVDFGQMAFQYFERCSCLESLGMSYCNGLTPQFIDPDTKFRNLKKLELSLNRFRPEITALILKKAGENLTELEIDDASENIMNTLVVHCNKIESLTISGRYSRGKLMLARLQELRGLKRLEFLYVADEHDVPGMEHARSEIKEVVTKLFDPVEFDHFYRIANEFDHSLVSITFFNQNHYGGPENDKFDYDQCSLEVNINNSVDSDPSGERENIYVSHITLKKQQSDISLKFDDLLEKLKEK</sequence>
<dbReference type="EMBL" id="CAJVPQ010000692">
    <property type="protein sequence ID" value="CAG8502996.1"/>
    <property type="molecule type" value="Genomic_DNA"/>
</dbReference>
<gene>
    <name evidence="1" type="ORF">FCALED_LOCUS3802</name>
</gene>
<evidence type="ECO:0000313" key="1">
    <source>
        <dbReference type="EMBL" id="CAG8502996.1"/>
    </source>
</evidence>
<reference evidence="1" key="1">
    <citation type="submission" date="2021-06" db="EMBL/GenBank/DDBJ databases">
        <authorList>
            <person name="Kallberg Y."/>
            <person name="Tangrot J."/>
            <person name="Rosling A."/>
        </authorList>
    </citation>
    <scope>NUCLEOTIDE SEQUENCE</scope>
    <source>
        <strain evidence="1">UK204</strain>
    </source>
</reference>
<protein>
    <submittedName>
        <fullName evidence="1">14135_t:CDS:1</fullName>
    </submittedName>
</protein>
<dbReference type="InterPro" id="IPR032675">
    <property type="entry name" value="LRR_dom_sf"/>
</dbReference>
<dbReference type="OrthoDB" id="2311346at2759"/>
<dbReference type="SUPFAM" id="SSF52047">
    <property type="entry name" value="RNI-like"/>
    <property type="match status" value="1"/>
</dbReference>
<name>A0A9N9F126_9GLOM</name>